<dbReference type="RefSeq" id="WP_166234708.1">
    <property type="nucleotide sequence ID" value="NZ_CP049865.1"/>
</dbReference>
<evidence type="ECO:0000313" key="4">
    <source>
        <dbReference type="EMBL" id="QIK73641.1"/>
    </source>
</evidence>
<evidence type="ECO:0000256" key="3">
    <source>
        <dbReference type="SAM" id="MobiDB-lite"/>
    </source>
</evidence>
<dbReference type="EMBL" id="CP049865">
    <property type="protein sequence ID" value="QIK73641.1"/>
    <property type="molecule type" value="Genomic_DNA"/>
</dbReference>
<dbReference type="GO" id="GO:0016052">
    <property type="term" value="P:carbohydrate catabolic process"/>
    <property type="evidence" value="ECO:0007669"/>
    <property type="project" value="InterPro"/>
</dbReference>
<dbReference type="GO" id="GO:0004557">
    <property type="term" value="F:alpha-galactosidase activity"/>
    <property type="evidence" value="ECO:0007669"/>
    <property type="project" value="InterPro"/>
</dbReference>
<organism evidence="4 5">
    <name type="scientific">Propioniciclava coleopterorum</name>
    <dbReference type="NCBI Taxonomy" id="2714937"/>
    <lineage>
        <taxon>Bacteria</taxon>
        <taxon>Bacillati</taxon>
        <taxon>Actinomycetota</taxon>
        <taxon>Actinomycetes</taxon>
        <taxon>Propionibacteriales</taxon>
        <taxon>Propionibacteriaceae</taxon>
        <taxon>Propioniciclava</taxon>
    </lineage>
</organism>
<dbReference type="InterPro" id="IPR002252">
    <property type="entry name" value="Glyco_hydro_36"/>
</dbReference>
<sequence>MIVDDLRLGPHARVYAEGWQSWSATGWSAASASGPAPQTEWQRLMRFRPDSPLSNTGRQGEGLLLVDPGDGSPVLRYAGATDEVPSIRTTPTEVPGGTTLRIDASGPVRRSEHADAAEALAGFADAVAAERDVRVRPAPRVWCSWYRYFEDVTAADIAENLAAIDAAGLEVEVIQIDDGWSPGLGEGARPDPGFGHLPGLVTAIRDSGRAAGLWLAPFLVGRDTTLARRHPDWLTGPAGYNWGQDLVGLDLTHPGVREHLADTVAWAVGLGISYLKLDFLYAGALPGPRHSGAAPLASYRDGLALIREAAGPDAYLVGCGAPLLPSVGLVDAMRVSPDTFHEGGQDGSAGLRGAPNVAARTWQDGRWWANDPDCLVMRPSFVLRDAWAEAITGRGTLRSFSDRVADLDAHGLAAVRRHLSPAP</sequence>
<dbReference type="CDD" id="cd14791">
    <property type="entry name" value="GH36"/>
    <property type="match status" value="1"/>
</dbReference>
<dbReference type="KEGG" id="prv:G7070_16950"/>
<dbReference type="InterPro" id="IPR017853">
    <property type="entry name" value="GH"/>
</dbReference>
<keyword evidence="2" id="KW-0326">Glycosidase</keyword>
<keyword evidence="1" id="KW-0378">Hydrolase</keyword>
<dbReference type="AlphaFoldDB" id="A0A6G7YAG9"/>
<dbReference type="SUPFAM" id="SSF51445">
    <property type="entry name" value="(Trans)glycosidases"/>
    <property type="match status" value="1"/>
</dbReference>
<keyword evidence="5" id="KW-1185">Reference proteome</keyword>
<dbReference type="Gene3D" id="3.20.20.70">
    <property type="entry name" value="Aldolase class I"/>
    <property type="match status" value="1"/>
</dbReference>
<dbReference type="InterPro" id="IPR013785">
    <property type="entry name" value="Aldolase_TIM"/>
</dbReference>
<protein>
    <submittedName>
        <fullName evidence="4">Alpha-galactosidase</fullName>
    </submittedName>
</protein>
<evidence type="ECO:0000256" key="1">
    <source>
        <dbReference type="ARBA" id="ARBA00022801"/>
    </source>
</evidence>
<evidence type="ECO:0000256" key="2">
    <source>
        <dbReference type="ARBA" id="ARBA00023295"/>
    </source>
</evidence>
<dbReference type="PANTHER" id="PTHR43053">
    <property type="entry name" value="GLYCOSIDASE FAMILY 31"/>
    <property type="match status" value="1"/>
</dbReference>
<dbReference type="Pfam" id="PF02065">
    <property type="entry name" value="Melibiase"/>
    <property type="match status" value="1"/>
</dbReference>
<reference evidence="4 5" key="1">
    <citation type="submission" date="2020-03" db="EMBL/GenBank/DDBJ databases">
        <title>Propioniciclava sp. nov., isolated from Hydrophilus acuminatus.</title>
        <authorList>
            <person name="Hyun D.-W."/>
            <person name="Bae J.-W."/>
        </authorList>
    </citation>
    <scope>NUCLEOTIDE SEQUENCE [LARGE SCALE GENOMIC DNA]</scope>
    <source>
        <strain evidence="4 5">HDW11</strain>
    </source>
</reference>
<gene>
    <name evidence="4" type="ORF">G7070_16950</name>
</gene>
<name>A0A6G7YAG9_9ACTN</name>
<evidence type="ECO:0000313" key="5">
    <source>
        <dbReference type="Proteomes" id="UP000501058"/>
    </source>
</evidence>
<feature type="region of interest" description="Disordered" evidence="3">
    <location>
        <begin position="86"/>
        <end position="108"/>
    </location>
</feature>
<proteinExistence type="predicted"/>
<dbReference type="PANTHER" id="PTHR43053:SF3">
    <property type="entry name" value="ALPHA-GALACTOSIDASE C-RELATED"/>
    <property type="match status" value="1"/>
</dbReference>
<dbReference type="Proteomes" id="UP000501058">
    <property type="component" value="Chromosome"/>
</dbReference>
<dbReference type="InterPro" id="IPR050985">
    <property type="entry name" value="Alpha-glycosidase_related"/>
</dbReference>
<accession>A0A6G7YAG9</accession>